<comment type="function">
    <text evidence="7">Part of the ABC transporter complex PotABCD involved in spermidine/putrescine import. Responsible for energy coupling to the transport system.</text>
</comment>
<evidence type="ECO:0000256" key="2">
    <source>
        <dbReference type="ARBA" id="ARBA00022475"/>
    </source>
</evidence>
<dbReference type="InterPro" id="IPR012340">
    <property type="entry name" value="NA-bd_OB-fold"/>
</dbReference>
<keyword evidence="2 7" id="KW-1003">Cell membrane</keyword>
<sequence>MSGQAPLVNIRNLVKHFGPVAAVDDVSLQVGEGEFLTFLGSSGSGKTTTLFIVAGFEDPTGGDVEIDGRSVLSVKPNERNIGMVFQRYTLFPHMTVAQNVGFPLMVRRRPKAEIDKAVKDMLDLVQLGAYAGRKPSELSGGQQQRVALARALVYKPRILLMDEPLAALDKRLREDIQQEIRRIHRELGVTILYVTHDQEEALRMSDRIAVFSHGKIAQIGSGADLYERPADAFVAGFIGNSNFLQGSVVQSQQDQVAVRLDDGTVIRGNTRHPIATNARVRLMIRPERLTLTPSNDQHDQSLDVTLSDTTYLGDMLQHEVVTAWQQRITVRTNDHAAAASGNALKLHFASTDVMVFEDSSRATA</sequence>
<feature type="domain" description="ABC transporter" evidence="8">
    <location>
        <begin position="8"/>
        <end position="238"/>
    </location>
</feature>
<dbReference type="NCBIfam" id="TIGR01187">
    <property type="entry name" value="potA"/>
    <property type="match status" value="1"/>
</dbReference>
<dbReference type="PROSITE" id="PS00211">
    <property type="entry name" value="ABC_TRANSPORTER_1"/>
    <property type="match status" value="1"/>
</dbReference>
<keyword evidence="5 7" id="KW-1278">Translocase</keyword>
<keyword evidence="4 7" id="KW-0067">ATP-binding</keyword>
<comment type="caution">
    <text evidence="9">The sequence shown here is derived from an EMBL/GenBank/DDBJ whole genome shotgun (WGS) entry which is preliminary data.</text>
</comment>
<evidence type="ECO:0000256" key="1">
    <source>
        <dbReference type="ARBA" id="ARBA00022448"/>
    </source>
</evidence>
<dbReference type="InterPro" id="IPR005893">
    <property type="entry name" value="PotA-like"/>
</dbReference>
<dbReference type="SUPFAM" id="SSF50331">
    <property type="entry name" value="MOP-like"/>
    <property type="match status" value="1"/>
</dbReference>
<dbReference type="Gene3D" id="3.40.50.300">
    <property type="entry name" value="P-loop containing nucleotide triphosphate hydrolases"/>
    <property type="match status" value="1"/>
</dbReference>
<evidence type="ECO:0000256" key="4">
    <source>
        <dbReference type="ARBA" id="ARBA00022840"/>
    </source>
</evidence>
<evidence type="ECO:0000259" key="8">
    <source>
        <dbReference type="PROSITE" id="PS50893"/>
    </source>
</evidence>
<keyword evidence="3 7" id="KW-0547">Nucleotide-binding</keyword>
<keyword evidence="10" id="KW-1185">Reference proteome</keyword>
<accession>A0ABU5EK22</accession>
<dbReference type="InterPro" id="IPR003593">
    <property type="entry name" value="AAA+_ATPase"/>
</dbReference>
<dbReference type="InterPro" id="IPR017871">
    <property type="entry name" value="ABC_transporter-like_CS"/>
</dbReference>
<comment type="similarity">
    <text evidence="7">Belongs to the ABC transporter superfamily. Spermidine/putrescine importer (TC 3.A.1.11.1) family.</text>
</comment>
<dbReference type="Gene3D" id="2.40.50.140">
    <property type="entry name" value="Nucleic acid-binding proteins"/>
    <property type="match status" value="1"/>
</dbReference>
<evidence type="ECO:0000256" key="3">
    <source>
        <dbReference type="ARBA" id="ARBA00022741"/>
    </source>
</evidence>
<evidence type="ECO:0000313" key="10">
    <source>
        <dbReference type="Proteomes" id="UP001279642"/>
    </source>
</evidence>
<dbReference type="GO" id="GO:0005524">
    <property type="term" value="F:ATP binding"/>
    <property type="evidence" value="ECO:0007669"/>
    <property type="project" value="UniProtKB-KW"/>
</dbReference>
<dbReference type="EMBL" id="JAXCLW010000010">
    <property type="protein sequence ID" value="MDY0885501.1"/>
    <property type="molecule type" value="Genomic_DNA"/>
</dbReference>
<comment type="subunit">
    <text evidence="7">The complex is composed of two ATP-binding proteins (PotA), two transmembrane proteins (PotB and PotC) and a solute-binding protein (PotD).</text>
</comment>
<evidence type="ECO:0000256" key="7">
    <source>
        <dbReference type="RuleBase" id="RU364083"/>
    </source>
</evidence>
<keyword evidence="6 7" id="KW-0472">Membrane</keyword>
<dbReference type="PANTHER" id="PTHR42781:SF4">
    <property type="entry name" value="SPERMIDINE_PUTRESCINE IMPORT ATP-BINDING PROTEIN POTA"/>
    <property type="match status" value="1"/>
</dbReference>
<dbReference type="SMART" id="SM00382">
    <property type="entry name" value="AAA"/>
    <property type="match status" value="1"/>
</dbReference>
<dbReference type="Pfam" id="PF00005">
    <property type="entry name" value="ABC_tran"/>
    <property type="match status" value="1"/>
</dbReference>
<dbReference type="EC" id="7.6.2.11" evidence="7"/>
<dbReference type="Pfam" id="PF08402">
    <property type="entry name" value="TOBE_2"/>
    <property type="match status" value="1"/>
</dbReference>
<dbReference type="PANTHER" id="PTHR42781">
    <property type="entry name" value="SPERMIDINE/PUTRESCINE IMPORT ATP-BINDING PROTEIN POTA"/>
    <property type="match status" value="1"/>
</dbReference>
<evidence type="ECO:0000313" key="9">
    <source>
        <dbReference type="EMBL" id="MDY0885501.1"/>
    </source>
</evidence>
<dbReference type="InterPro" id="IPR027417">
    <property type="entry name" value="P-loop_NTPase"/>
</dbReference>
<dbReference type="InterPro" id="IPR003439">
    <property type="entry name" value="ABC_transporter-like_ATP-bd"/>
</dbReference>
<comment type="catalytic activity">
    <reaction evidence="7">
        <text>ATP + H2O + polyamine-[polyamine-binding protein]Side 1 = ADP + phosphate + polyamineSide 2 + [polyamine-binding protein]Side 1.</text>
        <dbReference type="EC" id="7.6.2.11"/>
    </reaction>
</comment>
<gene>
    <name evidence="7" type="primary">potA</name>
    <name evidence="9" type="ORF">SMD27_21855</name>
</gene>
<dbReference type="SUPFAM" id="SSF52540">
    <property type="entry name" value="P-loop containing nucleoside triphosphate hydrolases"/>
    <property type="match status" value="1"/>
</dbReference>
<reference evidence="9 10" key="1">
    <citation type="journal article" date="2016" name="Antonie Van Leeuwenhoek">
        <title>Dongia soli sp. nov., isolated from soil from Dokdo, Korea.</title>
        <authorList>
            <person name="Kim D.U."/>
            <person name="Lee H."/>
            <person name="Kim H."/>
            <person name="Kim S.G."/>
            <person name="Ka J.O."/>
        </authorList>
    </citation>
    <scope>NUCLEOTIDE SEQUENCE [LARGE SCALE GENOMIC DNA]</scope>
    <source>
        <strain evidence="9 10">D78</strain>
    </source>
</reference>
<protein>
    <recommendedName>
        <fullName evidence="7">Spermidine/putrescine import ATP-binding protein PotA</fullName>
        <ecNumber evidence="7">7.6.2.11</ecNumber>
    </recommendedName>
</protein>
<dbReference type="InterPro" id="IPR013611">
    <property type="entry name" value="Transp-assoc_OB_typ2"/>
</dbReference>
<dbReference type="RefSeq" id="WP_320510575.1">
    <property type="nucleotide sequence ID" value="NZ_JAXCLW010000010.1"/>
</dbReference>
<dbReference type="InterPro" id="IPR050093">
    <property type="entry name" value="ABC_SmlMolc_Importer"/>
</dbReference>
<dbReference type="PROSITE" id="PS50893">
    <property type="entry name" value="ABC_TRANSPORTER_2"/>
    <property type="match status" value="1"/>
</dbReference>
<organism evidence="9 10">
    <name type="scientific">Dongia soli</name>
    <dbReference type="NCBI Taxonomy" id="600628"/>
    <lineage>
        <taxon>Bacteria</taxon>
        <taxon>Pseudomonadati</taxon>
        <taxon>Pseudomonadota</taxon>
        <taxon>Alphaproteobacteria</taxon>
        <taxon>Rhodospirillales</taxon>
        <taxon>Dongiaceae</taxon>
        <taxon>Dongia</taxon>
    </lineage>
</organism>
<evidence type="ECO:0000256" key="5">
    <source>
        <dbReference type="ARBA" id="ARBA00022967"/>
    </source>
</evidence>
<proteinExistence type="inferred from homology"/>
<keyword evidence="1 7" id="KW-0813">Transport</keyword>
<dbReference type="Proteomes" id="UP001279642">
    <property type="component" value="Unassembled WGS sequence"/>
</dbReference>
<dbReference type="Gene3D" id="2.40.50.100">
    <property type="match status" value="1"/>
</dbReference>
<evidence type="ECO:0000256" key="6">
    <source>
        <dbReference type="ARBA" id="ARBA00023136"/>
    </source>
</evidence>
<name>A0ABU5EK22_9PROT</name>
<dbReference type="InterPro" id="IPR008995">
    <property type="entry name" value="Mo/tungstate-bd_C_term_dom"/>
</dbReference>